<dbReference type="InterPro" id="IPR037185">
    <property type="entry name" value="EmrE-like"/>
</dbReference>
<keyword evidence="4" id="KW-1185">Reference proteome</keyword>
<feature type="transmembrane region" description="Helical" evidence="1">
    <location>
        <begin position="28"/>
        <end position="48"/>
    </location>
</feature>
<feature type="transmembrane region" description="Helical" evidence="1">
    <location>
        <begin position="112"/>
        <end position="130"/>
    </location>
</feature>
<dbReference type="GO" id="GO:0016020">
    <property type="term" value="C:membrane"/>
    <property type="evidence" value="ECO:0007669"/>
    <property type="project" value="InterPro"/>
</dbReference>
<feature type="transmembrane region" description="Helical" evidence="1">
    <location>
        <begin position="195"/>
        <end position="213"/>
    </location>
</feature>
<dbReference type="AlphaFoldDB" id="A0A4R3QLX0"/>
<feature type="transmembrane region" description="Helical" evidence="1">
    <location>
        <begin position="225"/>
        <end position="243"/>
    </location>
</feature>
<protein>
    <submittedName>
        <fullName evidence="3">Drug/metabolite transporter (DMT)-like permease</fullName>
    </submittedName>
</protein>
<feature type="domain" description="EamA" evidence="2">
    <location>
        <begin position="139"/>
        <end position="265"/>
    </location>
</feature>
<feature type="domain" description="EamA" evidence="2">
    <location>
        <begin position="25"/>
        <end position="129"/>
    </location>
</feature>
<dbReference type="PANTHER" id="PTHR22911">
    <property type="entry name" value="ACYL-MALONYL CONDENSING ENZYME-RELATED"/>
    <property type="match status" value="1"/>
</dbReference>
<proteinExistence type="predicted"/>
<dbReference type="EMBL" id="SMBJ01000008">
    <property type="protein sequence ID" value="TCU23010.1"/>
    <property type="molecule type" value="Genomic_DNA"/>
</dbReference>
<name>A0A4R3QLX0_9HYPH</name>
<sequence length="334" mass="35569">MTAIGGLALSMDIPLVRLAGGKIWPILGLRSITTVLVTLLVIAAIRVLKGKWPVLIPGRNGIAAGLLYGLSTLTFLLSVFNTATANVVFIVAFNPMFGALLSWVFLKERPPVSTLLSMAAMIVGVGVIVHDGISSGHTFGDAMAVLSALILAAAITVGRASRRDMGFVPLLAAMFPAILGFGMALPSGVWIDHPGWIIVNGAIVMPVAFWCLATGPRYLSAPEVGMFYLLETVLAPIWVWLIFAEFPTAMTLVGGAILIIAIMTLALYVARKQCSAAAIDLEVRDNVGGIQLTRKSLHLSDELCAAGVGMEKHRRTCQISHVKMTEPRGNRKNS</sequence>
<reference evidence="3 4" key="1">
    <citation type="submission" date="2019-03" db="EMBL/GenBank/DDBJ databases">
        <title>Genomic Encyclopedia of Type Strains, Phase IV (KMG-V): Genome sequencing to study the core and pangenomes of soil and plant-associated prokaryotes.</title>
        <authorList>
            <person name="Whitman W."/>
        </authorList>
    </citation>
    <scope>NUCLEOTIDE SEQUENCE [LARGE SCALE GENOMIC DNA]</scope>
    <source>
        <strain evidence="3 4">Gr42</strain>
    </source>
</reference>
<gene>
    <name evidence="3" type="ORF">EV130_108152</name>
</gene>
<evidence type="ECO:0000313" key="4">
    <source>
        <dbReference type="Proteomes" id="UP000295547"/>
    </source>
</evidence>
<dbReference type="SUPFAM" id="SSF103481">
    <property type="entry name" value="Multidrug resistance efflux transporter EmrE"/>
    <property type="match status" value="2"/>
</dbReference>
<organism evidence="3 4">
    <name type="scientific">Rhizobium azibense</name>
    <dbReference type="NCBI Taxonomy" id="1136135"/>
    <lineage>
        <taxon>Bacteria</taxon>
        <taxon>Pseudomonadati</taxon>
        <taxon>Pseudomonadota</taxon>
        <taxon>Alphaproteobacteria</taxon>
        <taxon>Hyphomicrobiales</taxon>
        <taxon>Rhizobiaceae</taxon>
        <taxon>Rhizobium/Agrobacterium group</taxon>
        <taxon>Rhizobium</taxon>
    </lineage>
</organism>
<keyword evidence="1" id="KW-0812">Transmembrane</keyword>
<feature type="transmembrane region" description="Helical" evidence="1">
    <location>
        <begin position="142"/>
        <end position="160"/>
    </location>
</feature>
<evidence type="ECO:0000256" key="1">
    <source>
        <dbReference type="SAM" id="Phobius"/>
    </source>
</evidence>
<feature type="transmembrane region" description="Helical" evidence="1">
    <location>
        <begin position="60"/>
        <end position="80"/>
    </location>
</feature>
<dbReference type="InterPro" id="IPR000620">
    <property type="entry name" value="EamA_dom"/>
</dbReference>
<evidence type="ECO:0000259" key="2">
    <source>
        <dbReference type="Pfam" id="PF00892"/>
    </source>
</evidence>
<comment type="caution">
    <text evidence="3">The sequence shown here is derived from an EMBL/GenBank/DDBJ whole genome shotgun (WGS) entry which is preliminary data.</text>
</comment>
<feature type="transmembrane region" description="Helical" evidence="1">
    <location>
        <begin position="86"/>
        <end position="105"/>
    </location>
</feature>
<feature type="transmembrane region" description="Helical" evidence="1">
    <location>
        <begin position="249"/>
        <end position="270"/>
    </location>
</feature>
<feature type="transmembrane region" description="Helical" evidence="1">
    <location>
        <begin position="167"/>
        <end position="189"/>
    </location>
</feature>
<dbReference type="Pfam" id="PF00892">
    <property type="entry name" value="EamA"/>
    <property type="match status" value="2"/>
</dbReference>
<keyword evidence="1" id="KW-1133">Transmembrane helix</keyword>
<evidence type="ECO:0000313" key="3">
    <source>
        <dbReference type="EMBL" id="TCU23010.1"/>
    </source>
</evidence>
<accession>A0A4R3QLX0</accession>
<keyword evidence="1" id="KW-0472">Membrane</keyword>
<dbReference type="Proteomes" id="UP000295547">
    <property type="component" value="Unassembled WGS sequence"/>
</dbReference>